<dbReference type="GO" id="GO:0005524">
    <property type="term" value="F:ATP binding"/>
    <property type="evidence" value="ECO:0007669"/>
    <property type="project" value="InterPro"/>
</dbReference>
<dbReference type="InterPro" id="IPR018253">
    <property type="entry name" value="DnaJ_domain_CS"/>
</dbReference>
<evidence type="ECO:0000256" key="3">
    <source>
        <dbReference type="ARBA" id="ARBA00022723"/>
    </source>
</evidence>
<name>A0A381P799_9ZZZZ</name>
<dbReference type="Gene3D" id="1.10.287.110">
    <property type="entry name" value="DnaJ domain"/>
    <property type="match status" value="1"/>
</dbReference>
<dbReference type="PROSITE" id="PS51188">
    <property type="entry name" value="ZF_CR"/>
    <property type="match status" value="1"/>
</dbReference>
<dbReference type="GO" id="GO:0009408">
    <property type="term" value="P:response to heat"/>
    <property type="evidence" value="ECO:0007669"/>
    <property type="project" value="InterPro"/>
</dbReference>
<keyword evidence="1" id="KW-0963">Cytoplasm</keyword>
<dbReference type="GO" id="GO:0042026">
    <property type="term" value="P:protein refolding"/>
    <property type="evidence" value="ECO:0007669"/>
    <property type="project" value="TreeGrafter"/>
</dbReference>
<feature type="domain" description="CR-type" evidence="10">
    <location>
        <begin position="137"/>
        <end position="219"/>
    </location>
</feature>
<dbReference type="PROSITE" id="PS50076">
    <property type="entry name" value="DNAJ_2"/>
    <property type="match status" value="1"/>
</dbReference>
<evidence type="ECO:0000259" key="9">
    <source>
        <dbReference type="PROSITE" id="PS50076"/>
    </source>
</evidence>
<dbReference type="GO" id="GO:0006260">
    <property type="term" value="P:DNA replication"/>
    <property type="evidence" value="ECO:0007669"/>
    <property type="project" value="UniProtKB-KW"/>
</dbReference>
<dbReference type="SMART" id="SM00271">
    <property type="entry name" value="DnaJ"/>
    <property type="match status" value="1"/>
</dbReference>
<evidence type="ECO:0008006" key="12">
    <source>
        <dbReference type="Google" id="ProtNLM"/>
    </source>
</evidence>
<sequence>MADYYELLGVSKSVGTDEIKKAYRKLALKYHPDRNQGSKETEDRFKQVTEAYEVLRDPEKRSIYDQYGEQGLNRGAGGASGFGGFDFSDALDVFMRDFGGFGDLFGERQQRGGSRSRPKGEAIKVRVRVSLQEVATGVAKTLKVAILDTCERCSGTGSADGAAPGICATCQGSGEERQAQRTVFGQFISVVPCRTCRGEGRVIEERCPQCHGEGRARSQRPIKVEIPPGVTSENFITLRGEGNVGLRGGPRGEVLVLIEVEEDARFVRDGAHLRYDLPITYSQAVLGDEAEVPTVDGTVRVTIPQGIQSGEVLRLRGHGLPELHGRSKGDQLVRIVVWTPDRLTPEQEEAIRALQEVEDPAPEQLDGDSGRSIWSRVKEAFTQA</sequence>
<dbReference type="NCBIfam" id="TIGR02349">
    <property type="entry name" value="DnaJ_bact"/>
    <property type="match status" value="1"/>
</dbReference>
<keyword evidence="2" id="KW-0235">DNA replication</keyword>
<keyword evidence="7" id="KW-0346">Stress response</keyword>
<evidence type="ECO:0000256" key="6">
    <source>
        <dbReference type="ARBA" id="ARBA00022833"/>
    </source>
</evidence>
<keyword evidence="4" id="KW-0677">Repeat</keyword>
<dbReference type="Pfam" id="PF00226">
    <property type="entry name" value="DnaJ"/>
    <property type="match status" value="1"/>
</dbReference>
<reference evidence="11" key="1">
    <citation type="submission" date="2018-05" db="EMBL/GenBank/DDBJ databases">
        <authorList>
            <person name="Lanie J.A."/>
            <person name="Ng W.-L."/>
            <person name="Kazmierczak K.M."/>
            <person name="Andrzejewski T.M."/>
            <person name="Davidsen T.M."/>
            <person name="Wayne K.J."/>
            <person name="Tettelin H."/>
            <person name="Glass J.I."/>
            <person name="Rusch D."/>
            <person name="Podicherti R."/>
            <person name="Tsui H.-C.T."/>
            <person name="Winkler M.E."/>
        </authorList>
    </citation>
    <scope>NUCLEOTIDE SEQUENCE</scope>
</reference>
<dbReference type="EMBL" id="UINC01000888">
    <property type="protein sequence ID" value="SUZ62770.1"/>
    <property type="molecule type" value="Genomic_DNA"/>
</dbReference>
<evidence type="ECO:0000256" key="7">
    <source>
        <dbReference type="ARBA" id="ARBA00023016"/>
    </source>
</evidence>
<dbReference type="InterPro" id="IPR001623">
    <property type="entry name" value="DnaJ_domain"/>
</dbReference>
<dbReference type="SUPFAM" id="SSF57938">
    <property type="entry name" value="DnaJ/Hsp40 cysteine-rich domain"/>
    <property type="match status" value="1"/>
</dbReference>
<evidence type="ECO:0000256" key="8">
    <source>
        <dbReference type="ARBA" id="ARBA00023186"/>
    </source>
</evidence>
<dbReference type="Pfam" id="PF01556">
    <property type="entry name" value="DnaJ_C"/>
    <property type="match status" value="1"/>
</dbReference>
<dbReference type="Gene3D" id="2.10.230.10">
    <property type="entry name" value="Heat shock protein DnaJ, cysteine-rich domain"/>
    <property type="match status" value="1"/>
</dbReference>
<evidence type="ECO:0000259" key="10">
    <source>
        <dbReference type="PROSITE" id="PS51188"/>
    </source>
</evidence>
<dbReference type="PANTHER" id="PTHR43096:SF48">
    <property type="entry name" value="CHAPERONE PROTEIN DNAJ"/>
    <property type="match status" value="1"/>
</dbReference>
<dbReference type="InterPro" id="IPR008971">
    <property type="entry name" value="HSP40/DnaJ_pept-bd"/>
</dbReference>
<dbReference type="FunFam" id="2.60.260.20:FF:000005">
    <property type="entry name" value="Chaperone protein dnaJ 1, mitochondrial"/>
    <property type="match status" value="1"/>
</dbReference>
<evidence type="ECO:0000256" key="5">
    <source>
        <dbReference type="ARBA" id="ARBA00022771"/>
    </source>
</evidence>
<protein>
    <recommendedName>
        <fullName evidence="12">J domain-containing protein</fullName>
    </recommendedName>
</protein>
<gene>
    <name evidence="11" type="ORF">METZ01_LOCUS15624</name>
</gene>
<evidence type="ECO:0000313" key="11">
    <source>
        <dbReference type="EMBL" id="SUZ62770.1"/>
    </source>
</evidence>
<dbReference type="Pfam" id="PF00684">
    <property type="entry name" value="DnaJ_CXXCXGXG"/>
    <property type="match status" value="1"/>
</dbReference>
<dbReference type="FunFam" id="1.10.287.110:FF:000034">
    <property type="entry name" value="Chaperone protein DnaJ"/>
    <property type="match status" value="1"/>
</dbReference>
<keyword evidence="5" id="KW-0863">Zinc-finger</keyword>
<dbReference type="InterPro" id="IPR036410">
    <property type="entry name" value="HSP_DnaJ_Cys-rich_dom_sf"/>
</dbReference>
<dbReference type="InterPro" id="IPR002939">
    <property type="entry name" value="DnaJ_C"/>
</dbReference>
<dbReference type="SUPFAM" id="SSF46565">
    <property type="entry name" value="Chaperone J-domain"/>
    <property type="match status" value="1"/>
</dbReference>
<dbReference type="NCBIfam" id="NF008035">
    <property type="entry name" value="PRK10767.1"/>
    <property type="match status" value="1"/>
</dbReference>
<dbReference type="GO" id="GO:0031072">
    <property type="term" value="F:heat shock protein binding"/>
    <property type="evidence" value="ECO:0007669"/>
    <property type="project" value="InterPro"/>
</dbReference>
<dbReference type="InterPro" id="IPR001305">
    <property type="entry name" value="HSP_DnaJ_Cys-rich_dom"/>
</dbReference>
<dbReference type="InterPro" id="IPR012724">
    <property type="entry name" value="DnaJ"/>
</dbReference>
<feature type="domain" description="J" evidence="9">
    <location>
        <begin position="3"/>
        <end position="68"/>
    </location>
</feature>
<dbReference type="InterPro" id="IPR036869">
    <property type="entry name" value="J_dom_sf"/>
</dbReference>
<dbReference type="Gene3D" id="2.60.260.20">
    <property type="entry name" value="Urease metallochaperone UreE, N-terminal domain"/>
    <property type="match status" value="2"/>
</dbReference>
<dbReference type="PANTHER" id="PTHR43096">
    <property type="entry name" value="DNAJ HOMOLOG 1, MITOCHONDRIAL-RELATED"/>
    <property type="match status" value="1"/>
</dbReference>
<keyword evidence="6" id="KW-0862">Zinc</keyword>
<dbReference type="GO" id="GO:0051082">
    <property type="term" value="F:unfolded protein binding"/>
    <property type="evidence" value="ECO:0007669"/>
    <property type="project" value="InterPro"/>
</dbReference>
<keyword evidence="8" id="KW-0143">Chaperone</keyword>
<evidence type="ECO:0000256" key="2">
    <source>
        <dbReference type="ARBA" id="ARBA00022705"/>
    </source>
</evidence>
<accession>A0A381P799</accession>
<keyword evidence="3" id="KW-0479">Metal-binding</keyword>
<dbReference type="CDD" id="cd06257">
    <property type="entry name" value="DnaJ"/>
    <property type="match status" value="1"/>
</dbReference>
<evidence type="ECO:0000256" key="4">
    <source>
        <dbReference type="ARBA" id="ARBA00022737"/>
    </source>
</evidence>
<proteinExistence type="inferred from homology"/>
<dbReference type="CDD" id="cd10719">
    <property type="entry name" value="DnaJ_zf"/>
    <property type="match status" value="1"/>
</dbReference>
<dbReference type="GO" id="GO:0005737">
    <property type="term" value="C:cytoplasm"/>
    <property type="evidence" value="ECO:0007669"/>
    <property type="project" value="TreeGrafter"/>
</dbReference>
<dbReference type="PROSITE" id="PS00636">
    <property type="entry name" value="DNAJ_1"/>
    <property type="match status" value="1"/>
</dbReference>
<evidence type="ECO:0000256" key="1">
    <source>
        <dbReference type="ARBA" id="ARBA00022490"/>
    </source>
</evidence>
<dbReference type="SUPFAM" id="SSF49493">
    <property type="entry name" value="HSP40/DnaJ peptide-binding domain"/>
    <property type="match status" value="2"/>
</dbReference>
<dbReference type="FunFam" id="2.10.230.10:FF:000002">
    <property type="entry name" value="Molecular chaperone DnaJ"/>
    <property type="match status" value="1"/>
</dbReference>
<dbReference type="HAMAP" id="MF_01152">
    <property type="entry name" value="DnaJ"/>
    <property type="match status" value="1"/>
</dbReference>
<dbReference type="PRINTS" id="PR00625">
    <property type="entry name" value="JDOMAIN"/>
</dbReference>
<dbReference type="CDD" id="cd10747">
    <property type="entry name" value="DnaJ_C"/>
    <property type="match status" value="1"/>
</dbReference>
<dbReference type="AlphaFoldDB" id="A0A381P799"/>
<organism evidence="11">
    <name type="scientific">marine metagenome</name>
    <dbReference type="NCBI Taxonomy" id="408172"/>
    <lineage>
        <taxon>unclassified sequences</taxon>
        <taxon>metagenomes</taxon>
        <taxon>ecological metagenomes</taxon>
    </lineage>
</organism>
<dbReference type="GO" id="GO:0008270">
    <property type="term" value="F:zinc ion binding"/>
    <property type="evidence" value="ECO:0007669"/>
    <property type="project" value="UniProtKB-KW"/>
</dbReference>